<keyword evidence="2" id="KW-0805">Transcription regulation</keyword>
<evidence type="ECO:0000256" key="3">
    <source>
        <dbReference type="ARBA" id="ARBA00023125"/>
    </source>
</evidence>
<evidence type="ECO:0000256" key="6">
    <source>
        <dbReference type="PROSITE-ProRule" id="PRU00169"/>
    </source>
</evidence>
<dbReference type="InterPro" id="IPR036388">
    <property type="entry name" value="WH-like_DNA-bd_sf"/>
</dbReference>
<protein>
    <recommendedName>
        <fullName evidence="1">Stage 0 sporulation protein A homolog</fullName>
    </recommendedName>
</protein>
<evidence type="ECO:0000259" key="8">
    <source>
        <dbReference type="PROSITE" id="PS50110"/>
    </source>
</evidence>
<keyword evidence="6" id="KW-0597">Phosphoprotein</keyword>
<keyword evidence="11" id="KW-1185">Reference proteome</keyword>
<dbReference type="InterPro" id="IPR011006">
    <property type="entry name" value="CheY-like_superfamily"/>
</dbReference>
<evidence type="ECO:0000256" key="7">
    <source>
        <dbReference type="PROSITE-ProRule" id="PRU01091"/>
    </source>
</evidence>
<dbReference type="SMART" id="SM00448">
    <property type="entry name" value="REC"/>
    <property type="match status" value="1"/>
</dbReference>
<dbReference type="GO" id="GO:0032993">
    <property type="term" value="C:protein-DNA complex"/>
    <property type="evidence" value="ECO:0007669"/>
    <property type="project" value="TreeGrafter"/>
</dbReference>
<sequence>MYSIYLVEDEERLRKLLVLYLEKEGYKIKSFSNGEDALNHIYDDVDLWILDIGLPGIDGFELITNIKKSNEDMPVIFTSARDSEMDRIMGLKFGSDDYLTKPFSVQELILRVDKLLKRVYKKEKINKFEYGIYTIDITNRTVFQDHDEIKLTSKEFDLLLLFLKNTNRAYSREEILKFVWNEFYGGTDRVIDDTIRRLRKKMPTIKLETIYGYGYRML</sequence>
<dbReference type="SMART" id="SM00862">
    <property type="entry name" value="Trans_reg_C"/>
    <property type="match status" value="1"/>
</dbReference>
<dbReference type="PANTHER" id="PTHR48111:SF24">
    <property type="entry name" value="TRANSCRIPTIONAL REGULATORY PROTEIN CSSR"/>
    <property type="match status" value="1"/>
</dbReference>
<dbReference type="SUPFAM" id="SSF52172">
    <property type="entry name" value="CheY-like"/>
    <property type="match status" value="1"/>
</dbReference>
<dbReference type="GO" id="GO:0000156">
    <property type="term" value="F:phosphorelay response regulator activity"/>
    <property type="evidence" value="ECO:0007669"/>
    <property type="project" value="TreeGrafter"/>
</dbReference>
<dbReference type="PANTHER" id="PTHR48111">
    <property type="entry name" value="REGULATOR OF RPOS"/>
    <property type="match status" value="1"/>
</dbReference>
<dbReference type="InterPro" id="IPR001867">
    <property type="entry name" value="OmpR/PhoB-type_DNA-bd"/>
</dbReference>
<feature type="domain" description="Response regulatory" evidence="8">
    <location>
        <begin position="3"/>
        <end position="116"/>
    </location>
</feature>
<evidence type="ECO:0000256" key="1">
    <source>
        <dbReference type="ARBA" id="ARBA00018672"/>
    </source>
</evidence>
<feature type="DNA-binding region" description="OmpR/PhoB-type" evidence="7">
    <location>
        <begin position="125"/>
        <end position="218"/>
    </location>
</feature>
<dbReference type="InterPro" id="IPR039420">
    <property type="entry name" value="WalR-like"/>
</dbReference>
<dbReference type="Pfam" id="PF00486">
    <property type="entry name" value="Trans_reg_C"/>
    <property type="match status" value="1"/>
</dbReference>
<dbReference type="Gene3D" id="6.10.250.690">
    <property type="match status" value="1"/>
</dbReference>
<dbReference type="Pfam" id="PF00072">
    <property type="entry name" value="Response_reg"/>
    <property type="match status" value="1"/>
</dbReference>
<feature type="domain" description="OmpR/PhoB-type" evidence="9">
    <location>
        <begin position="125"/>
        <end position="218"/>
    </location>
</feature>
<dbReference type="CDD" id="cd00383">
    <property type="entry name" value="trans_reg_C"/>
    <property type="match status" value="1"/>
</dbReference>
<dbReference type="GO" id="GO:0005829">
    <property type="term" value="C:cytosol"/>
    <property type="evidence" value="ECO:0007669"/>
    <property type="project" value="TreeGrafter"/>
</dbReference>
<evidence type="ECO:0000313" key="11">
    <source>
        <dbReference type="Proteomes" id="UP000184447"/>
    </source>
</evidence>
<dbReference type="Gene3D" id="1.10.10.10">
    <property type="entry name" value="Winged helix-like DNA-binding domain superfamily/Winged helix DNA-binding domain"/>
    <property type="match status" value="1"/>
</dbReference>
<dbReference type="PROSITE" id="PS50110">
    <property type="entry name" value="RESPONSE_REGULATORY"/>
    <property type="match status" value="1"/>
</dbReference>
<organism evidence="10 11">
    <name type="scientific">Clostridium grantii DSM 8605</name>
    <dbReference type="NCBI Taxonomy" id="1121316"/>
    <lineage>
        <taxon>Bacteria</taxon>
        <taxon>Bacillati</taxon>
        <taxon>Bacillota</taxon>
        <taxon>Clostridia</taxon>
        <taxon>Eubacteriales</taxon>
        <taxon>Clostridiaceae</taxon>
        <taxon>Clostridium</taxon>
    </lineage>
</organism>
<comment type="function">
    <text evidence="5">May play the central regulatory role in sporulation. It may be an element of the effector pathway responsible for the activation of sporulation genes in response to nutritional stress. Spo0A may act in concert with spo0H (a sigma factor) to control the expression of some genes that are critical to the sporulation process.</text>
</comment>
<dbReference type="RefSeq" id="WP_073339063.1">
    <property type="nucleotide sequence ID" value="NZ_FQXM01000016.1"/>
</dbReference>
<evidence type="ECO:0000256" key="4">
    <source>
        <dbReference type="ARBA" id="ARBA00023163"/>
    </source>
</evidence>
<dbReference type="OrthoDB" id="9790454at2"/>
<dbReference type="EMBL" id="FQXM01000016">
    <property type="protein sequence ID" value="SHH85174.1"/>
    <property type="molecule type" value="Genomic_DNA"/>
</dbReference>
<dbReference type="InterPro" id="IPR001789">
    <property type="entry name" value="Sig_transdc_resp-reg_receiver"/>
</dbReference>
<dbReference type="PROSITE" id="PS51755">
    <property type="entry name" value="OMPR_PHOB"/>
    <property type="match status" value="1"/>
</dbReference>
<feature type="modified residue" description="4-aspartylphosphate" evidence="6">
    <location>
        <position position="51"/>
    </location>
</feature>
<evidence type="ECO:0000256" key="2">
    <source>
        <dbReference type="ARBA" id="ARBA00023015"/>
    </source>
</evidence>
<dbReference type="GO" id="GO:0000976">
    <property type="term" value="F:transcription cis-regulatory region binding"/>
    <property type="evidence" value="ECO:0007669"/>
    <property type="project" value="TreeGrafter"/>
</dbReference>
<dbReference type="GO" id="GO:0006355">
    <property type="term" value="P:regulation of DNA-templated transcription"/>
    <property type="evidence" value="ECO:0007669"/>
    <property type="project" value="InterPro"/>
</dbReference>
<dbReference type="Proteomes" id="UP000184447">
    <property type="component" value="Unassembled WGS sequence"/>
</dbReference>
<reference evidence="10 11" key="1">
    <citation type="submission" date="2016-11" db="EMBL/GenBank/DDBJ databases">
        <authorList>
            <person name="Jaros S."/>
            <person name="Januszkiewicz K."/>
            <person name="Wedrychowicz H."/>
        </authorList>
    </citation>
    <scope>NUCLEOTIDE SEQUENCE [LARGE SCALE GENOMIC DNA]</scope>
    <source>
        <strain evidence="10 11">DSM 8605</strain>
    </source>
</reference>
<dbReference type="CDD" id="cd17574">
    <property type="entry name" value="REC_OmpR"/>
    <property type="match status" value="1"/>
</dbReference>
<dbReference type="Gene3D" id="3.40.50.2300">
    <property type="match status" value="1"/>
</dbReference>
<gene>
    <name evidence="10" type="ORF">SAMN02745207_02821</name>
</gene>
<dbReference type="STRING" id="1121316.SAMN02745207_02821"/>
<evidence type="ECO:0000259" key="9">
    <source>
        <dbReference type="PROSITE" id="PS51755"/>
    </source>
</evidence>
<evidence type="ECO:0000256" key="5">
    <source>
        <dbReference type="ARBA" id="ARBA00024867"/>
    </source>
</evidence>
<name>A0A1M5WD87_9CLOT</name>
<proteinExistence type="predicted"/>
<dbReference type="AlphaFoldDB" id="A0A1M5WD87"/>
<keyword evidence="3 7" id="KW-0238">DNA-binding</keyword>
<accession>A0A1M5WD87</accession>
<evidence type="ECO:0000313" key="10">
    <source>
        <dbReference type="EMBL" id="SHH85174.1"/>
    </source>
</evidence>
<keyword evidence="4" id="KW-0804">Transcription</keyword>